<dbReference type="GO" id="GO:0005886">
    <property type="term" value="C:plasma membrane"/>
    <property type="evidence" value="ECO:0007669"/>
    <property type="project" value="UniProtKB-SubCell"/>
</dbReference>
<dbReference type="GO" id="GO:0006865">
    <property type="term" value="P:amino acid transport"/>
    <property type="evidence" value="ECO:0007669"/>
    <property type="project" value="UniProtKB-KW"/>
</dbReference>
<keyword evidence="10 13" id="KW-0472">Membrane</keyword>
<dbReference type="Gramene" id="rna1409">
    <property type="protein sequence ID" value="RHN77905.1"/>
    <property type="gene ID" value="gene1409"/>
</dbReference>
<evidence type="ECO:0000256" key="8">
    <source>
        <dbReference type="ARBA" id="ARBA00022970"/>
    </source>
</evidence>
<dbReference type="GO" id="GO:0015293">
    <property type="term" value="F:symporter activity"/>
    <property type="evidence" value="ECO:0007669"/>
    <property type="project" value="UniProtKB-KW"/>
</dbReference>
<keyword evidence="11" id="KW-0927">Auxin signaling pathway</keyword>
<dbReference type="EMBL" id="PSQE01000001">
    <property type="protein sequence ID" value="RHN77905.1"/>
    <property type="molecule type" value="Genomic_DNA"/>
</dbReference>
<sequence length="80" mass="9298">MKKGTFISFIVTTIFYMMYGCFGYATFGDSSPVNLLTVFGFYNPSWLLDIANDDCYYKLTSTMYSIVEKIAVERFGWRFC</sequence>
<evidence type="ECO:0000256" key="2">
    <source>
        <dbReference type="ARBA" id="ARBA00004236"/>
    </source>
</evidence>
<dbReference type="Proteomes" id="UP000265566">
    <property type="component" value="Chromosome 1"/>
</dbReference>
<name>A0A396JNW2_MEDTR</name>
<dbReference type="InterPro" id="IPR013057">
    <property type="entry name" value="AA_transpt_TM"/>
</dbReference>
<dbReference type="AlphaFoldDB" id="A0A396JNW2"/>
<comment type="caution">
    <text evidence="15">The sequence shown here is derived from an EMBL/GenBank/DDBJ whole genome shotgun (WGS) entry which is preliminary data.</text>
</comment>
<evidence type="ECO:0000256" key="4">
    <source>
        <dbReference type="ARBA" id="ARBA00022448"/>
    </source>
</evidence>
<evidence type="ECO:0000259" key="14">
    <source>
        <dbReference type="Pfam" id="PF01490"/>
    </source>
</evidence>
<dbReference type="Pfam" id="PF01490">
    <property type="entry name" value="Aa_trans"/>
    <property type="match status" value="1"/>
</dbReference>
<evidence type="ECO:0000256" key="9">
    <source>
        <dbReference type="ARBA" id="ARBA00022989"/>
    </source>
</evidence>
<gene>
    <name evidence="15" type="ORF">MtrunA17_Chr1g0159751</name>
</gene>
<keyword evidence="8" id="KW-0029">Amino-acid transport</keyword>
<evidence type="ECO:0000313" key="15">
    <source>
        <dbReference type="EMBL" id="RHN77905.1"/>
    </source>
</evidence>
<comment type="function">
    <text evidence="12">Carrier protein involved in proton-driven auxin influx. Mediates the formation of auxin gradient from developing leaves (site of auxin biosynthesis) to tips by contributing to the loading of auxin in vascular tissues and facilitating acropetal (base to tip) auxin transport within inner tissues of the root apex, and basipetal (tip to base) auxin transport within outer tissues of the root apex. May be involved in lateral roots and nodules formation.</text>
</comment>
<evidence type="ECO:0000256" key="1">
    <source>
        <dbReference type="ARBA" id="ARBA00004127"/>
    </source>
</evidence>
<reference evidence="16" key="1">
    <citation type="journal article" date="2018" name="Nat. Plants">
        <title>Whole-genome landscape of Medicago truncatula symbiotic genes.</title>
        <authorList>
            <person name="Pecrix Y."/>
            <person name="Staton S.E."/>
            <person name="Sallet E."/>
            <person name="Lelandais-Briere C."/>
            <person name="Moreau S."/>
            <person name="Carrere S."/>
            <person name="Blein T."/>
            <person name="Jardinaud M.F."/>
            <person name="Latrasse D."/>
            <person name="Zouine M."/>
            <person name="Zahm M."/>
            <person name="Kreplak J."/>
            <person name="Mayjonade B."/>
            <person name="Satge C."/>
            <person name="Perez M."/>
            <person name="Cauet S."/>
            <person name="Marande W."/>
            <person name="Chantry-Darmon C."/>
            <person name="Lopez-Roques C."/>
            <person name="Bouchez O."/>
            <person name="Berard A."/>
            <person name="Debelle F."/>
            <person name="Munos S."/>
            <person name="Bendahmane A."/>
            <person name="Berges H."/>
            <person name="Niebel A."/>
            <person name="Buitink J."/>
            <person name="Frugier F."/>
            <person name="Benhamed M."/>
            <person name="Crespi M."/>
            <person name="Gouzy J."/>
            <person name="Gamas P."/>
        </authorList>
    </citation>
    <scope>NUCLEOTIDE SEQUENCE [LARGE SCALE GENOMIC DNA]</scope>
    <source>
        <strain evidence="16">cv. Jemalong A17</strain>
    </source>
</reference>
<dbReference type="GO" id="GO:0012505">
    <property type="term" value="C:endomembrane system"/>
    <property type="evidence" value="ECO:0007669"/>
    <property type="project" value="UniProtKB-SubCell"/>
</dbReference>
<evidence type="ECO:0000256" key="11">
    <source>
        <dbReference type="ARBA" id="ARBA00023294"/>
    </source>
</evidence>
<evidence type="ECO:0000256" key="3">
    <source>
        <dbReference type="ARBA" id="ARBA00005590"/>
    </source>
</evidence>
<proteinExistence type="inferred from homology"/>
<comment type="subcellular location">
    <subcellularLocation>
        <location evidence="2">Cell membrane</location>
    </subcellularLocation>
    <subcellularLocation>
        <location evidence="1">Endomembrane system</location>
        <topology evidence="1">Multi-pass membrane protein</topology>
    </subcellularLocation>
</comment>
<protein>
    <submittedName>
        <fullName evidence="15">Putative amino acid transporter, transmembrane domain-containing protein</fullName>
    </submittedName>
</protein>
<evidence type="ECO:0000256" key="13">
    <source>
        <dbReference type="SAM" id="Phobius"/>
    </source>
</evidence>
<keyword evidence="7" id="KW-0769">Symport</keyword>
<organism evidence="15 16">
    <name type="scientific">Medicago truncatula</name>
    <name type="common">Barrel medic</name>
    <name type="synonym">Medicago tribuloides</name>
    <dbReference type="NCBI Taxonomy" id="3880"/>
    <lineage>
        <taxon>Eukaryota</taxon>
        <taxon>Viridiplantae</taxon>
        <taxon>Streptophyta</taxon>
        <taxon>Embryophyta</taxon>
        <taxon>Tracheophyta</taxon>
        <taxon>Spermatophyta</taxon>
        <taxon>Magnoliopsida</taxon>
        <taxon>eudicotyledons</taxon>
        <taxon>Gunneridae</taxon>
        <taxon>Pentapetalae</taxon>
        <taxon>rosids</taxon>
        <taxon>fabids</taxon>
        <taxon>Fabales</taxon>
        <taxon>Fabaceae</taxon>
        <taxon>Papilionoideae</taxon>
        <taxon>50 kb inversion clade</taxon>
        <taxon>NPAAA clade</taxon>
        <taxon>Hologalegina</taxon>
        <taxon>IRL clade</taxon>
        <taxon>Trifolieae</taxon>
        <taxon>Medicago</taxon>
    </lineage>
</organism>
<dbReference type="PROSITE" id="PS51257">
    <property type="entry name" value="PROKAR_LIPOPROTEIN"/>
    <property type="match status" value="1"/>
</dbReference>
<dbReference type="PANTHER" id="PTHR48017">
    <property type="entry name" value="OS05G0424000 PROTEIN-RELATED"/>
    <property type="match status" value="1"/>
</dbReference>
<feature type="domain" description="Amino acid transporter transmembrane" evidence="14">
    <location>
        <begin position="1"/>
        <end position="52"/>
    </location>
</feature>
<dbReference type="GO" id="GO:0009734">
    <property type="term" value="P:auxin-activated signaling pathway"/>
    <property type="evidence" value="ECO:0007669"/>
    <property type="project" value="UniProtKB-KW"/>
</dbReference>
<evidence type="ECO:0000256" key="12">
    <source>
        <dbReference type="ARBA" id="ARBA00045588"/>
    </source>
</evidence>
<keyword evidence="9 13" id="KW-1133">Transmembrane helix</keyword>
<evidence type="ECO:0000256" key="7">
    <source>
        <dbReference type="ARBA" id="ARBA00022847"/>
    </source>
</evidence>
<evidence type="ECO:0000256" key="5">
    <source>
        <dbReference type="ARBA" id="ARBA00022475"/>
    </source>
</evidence>
<evidence type="ECO:0000256" key="10">
    <source>
        <dbReference type="ARBA" id="ARBA00023136"/>
    </source>
</evidence>
<accession>A0A396JNW2</accession>
<keyword evidence="6 13" id="KW-0812">Transmembrane</keyword>
<evidence type="ECO:0000256" key="6">
    <source>
        <dbReference type="ARBA" id="ARBA00022692"/>
    </source>
</evidence>
<keyword evidence="5" id="KW-1003">Cell membrane</keyword>
<keyword evidence="4" id="KW-0813">Transport</keyword>
<feature type="transmembrane region" description="Helical" evidence="13">
    <location>
        <begin position="6"/>
        <end position="27"/>
    </location>
</feature>
<evidence type="ECO:0000313" key="16">
    <source>
        <dbReference type="Proteomes" id="UP000265566"/>
    </source>
</evidence>
<comment type="similarity">
    <text evidence="3">Belongs to the amino acid/polyamine transporter 2 family. Amino acid/auxin permease (AAAP) (TC 2.A.18.1) subfamily.</text>
</comment>